<accession>A0A3S9UUS0</accession>
<dbReference type="NCBIfam" id="TIGR02206">
    <property type="entry name" value="intg_mem_TP0381"/>
    <property type="match status" value="1"/>
</dbReference>
<dbReference type="OrthoDB" id="9813172at2"/>
<feature type="transmembrane region" description="Helical" evidence="1">
    <location>
        <begin position="135"/>
        <end position="154"/>
    </location>
</feature>
<dbReference type="KEGG" id="plut:EI981_06010"/>
<keyword evidence="1" id="KW-0812">Transmembrane</keyword>
<dbReference type="InterPro" id="IPR011737">
    <property type="entry name" value="CHP02206_TP0381"/>
</dbReference>
<reference evidence="3" key="1">
    <citation type="submission" date="2018-12" db="EMBL/GenBank/DDBJ databases">
        <title>Complete genome sequence of Paenibacillus sp. MBLB1234.</title>
        <authorList>
            <person name="Nam Y.-D."/>
            <person name="Kang J."/>
            <person name="Chung W.-H."/>
            <person name="Park Y.S."/>
        </authorList>
    </citation>
    <scope>NUCLEOTIDE SEQUENCE [LARGE SCALE GENOMIC DNA]</scope>
    <source>
        <strain evidence="3">MBLB1234</strain>
    </source>
</reference>
<keyword evidence="1" id="KW-0472">Membrane</keyword>
<proteinExistence type="predicted"/>
<protein>
    <submittedName>
        <fullName evidence="2">TIGR02206 family membrane protein</fullName>
    </submittedName>
</protein>
<feature type="transmembrane region" description="Helical" evidence="1">
    <location>
        <begin position="50"/>
        <end position="70"/>
    </location>
</feature>
<keyword evidence="1" id="KW-1133">Transmembrane helix</keyword>
<dbReference type="Proteomes" id="UP000270678">
    <property type="component" value="Chromosome"/>
</dbReference>
<evidence type="ECO:0000313" key="2">
    <source>
        <dbReference type="EMBL" id="AZS14053.1"/>
    </source>
</evidence>
<feature type="transmembrane region" description="Helical" evidence="1">
    <location>
        <begin position="12"/>
        <end position="38"/>
    </location>
</feature>
<feature type="transmembrane region" description="Helical" evidence="1">
    <location>
        <begin position="211"/>
        <end position="234"/>
    </location>
</feature>
<dbReference type="Pfam" id="PF14808">
    <property type="entry name" value="TMEM164"/>
    <property type="match status" value="1"/>
</dbReference>
<name>A0A3S9UUS0_9BACL</name>
<feature type="transmembrane region" description="Helical" evidence="1">
    <location>
        <begin position="166"/>
        <end position="191"/>
    </location>
</feature>
<feature type="transmembrane region" description="Helical" evidence="1">
    <location>
        <begin position="82"/>
        <end position="99"/>
    </location>
</feature>
<dbReference type="EMBL" id="CP034346">
    <property type="protein sequence ID" value="AZS14053.1"/>
    <property type="molecule type" value="Genomic_DNA"/>
</dbReference>
<evidence type="ECO:0000256" key="1">
    <source>
        <dbReference type="SAM" id="Phobius"/>
    </source>
</evidence>
<organism evidence="2 3">
    <name type="scientific">Paenibacillus lutimineralis</name>
    <dbReference type="NCBI Taxonomy" id="2707005"/>
    <lineage>
        <taxon>Bacteria</taxon>
        <taxon>Bacillati</taxon>
        <taxon>Bacillota</taxon>
        <taxon>Bacilli</taxon>
        <taxon>Bacillales</taxon>
        <taxon>Paenibacillaceae</taxon>
        <taxon>Paenibacillus</taxon>
    </lineage>
</organism>
<feature type="transmembrane region" description="Helical" evidence="1">
    <location>
        <begin position="104"/>
        <end position="123"/>
    </location>
</feature>
<dbReference type="AlphaFoldDB" id="A0A3S9UUS0"/>
<evidence type="ECO:0000313" key="3">
    <source>
        <dbReference type="Proteomes" id="UP000270678"/>
    </source>
</evidence>
<gene>
    <name evidence="2" type="ORF">EI981_06010</name>
</gene>
<sequence>MDAFFSSGAMSGFVLLSLPHLLALAVVLLLILGLYYTRITIRNRPWLRRAVRYGLALLLLLSEVSLNIWYLEQNVWDARYTLPLELCSLTLLLSIIMLLTGSRWLYPFLFFAGIGGALQALVTPNLLYEFPHFRYFQFFISHAAIILASLYMTWIESYRPGWKSIAWAMLLLNISAAAVWGVDYAIGANYMFLAHKPDTASLLDLLGPYPYYLLVEEGIALMMFIILYVIFFLLPDKITQYNRSRKGARSSS</sequence>
<keyword evidence="3" id="KW-1185">Reference proteome</keyword>
<dbReference type="RefSeq" id="WP_126996339.1">
    <property type="nucleotide sequence ID" value="NZ_CP034346.1"/>
</dbReference>